<dbReference type="Proteomes" id="UP000250235">
    <property type="component" value="Unassembled WGS sequence"/>
</dbReference>
<evidence type="ECO:0000313" key="3">
    <source>
        <dbReference type="Proteomes" id="UP000250235"/>
    </source>
</evidence>
<feature type="region of interest" description="Disordered" evidence="1">
    <location>
        <begin position="871"/>
        <end position="970"/>
    </location>
</feature>
<evidence type="ECO:0000256" key="1">
    <source>
        <dbReference type="SAM" id="MobiDB-lite"/>
    </source>
</evidence>
<name>A0A2Z7A4X3_9LAMI</name>
<sequence length="970" mass="107120">MASSLFTNTLHVYFDYVLAMDNPGMVSMFEAIMASSLSGFLGCPAVLYEDALIEFFVNGSVRNGKVVSAIRGKQVEISEELFASTFELPVDGLTDLSEIPKDILFDARSIFSFSGEQRPAAVDEPIVKKKRTRVVKAGAVATDSSLEAVPIQAVSPISIVPPLARKRKIQKRRIRLALDSDDEIVGEPTTVTVEVPVENIVEEQRVEMSIDPVDQIIEQVIGETAQELAAREANRPFETTSDTENEFVTEKESATDVGVQIETGLDFYLVETPSEQTELFQGTETETAAKNILDDESMTLEEILLTIPVDFPLPSTFGEITKIHLGQYISIPGVDDGDWYKASLPKINPADKGKAPLQEQDPVKENPVKEQFSLIVADIALIVLLREQVIDGLDPLFNSFSLKNLANLKIEDIYEKEEQVLSWAETDSTRIALQRKMYILTKYRELLIRNFLEAHRLNFVPGNGSTDTDLKVLDMLYNPHLFVIDELKELTQAHMLRWEKPCFSTVFEGPIRDRGAVIARSNTNIKSTSWIRTMLRVNGTWVLEPCADYWKKIPRVFAFSIVVIPSRLSYVDTLPPASESFKLLKKRWADACLEDIEFFVSGKLLPVGSLNFCRAIAVVPPLSVFGFQRPMVTYWGWSQLCIAFLRYGLFSGLITVDIRNFVSTCSEQIVLRDVQLVTHSVSVAPSVHTSIASVFAPDVHLLDIDRNGVSSDSSTDSPADSSLHFNANDISSEDDAALDQSILPSSATDISASLAALRESLSKHVANQTRDSRKSTFRGLFKSIRQEAQNDNNALSLALKAVRTQNAILSTNLAATQKEVKDLKVALSKDFDDKLDDIRNDILEFRVETQAQLASLGAHLAELIAFVTKGSDDKNGEGSSSRPQPPPDDQNRSSGGSGSRADDPSRSGGDTISREGANRGGDGRRRGDSSGSSKRRHSDSGVGSGGRINYGPYLPPKRDAEYWSSGKRQF</sequence>
<proteinExistence type="predicted"/>
<keyword evidence="3" id="KW-1185">Reference proteome</keyword>
<gene>
    <name evidence="2" type="ORF">F511_28688</name>
</gene>
<dbReference type="AlphaFoldDB" id="A0A2Z7A4X3"/>
<evidence type="ECO:0008006" key="4">
    <source>
        <dbReference type="Google" id="ProtNLM"/>
    </source>
</evidence>
<organism evidence="2 3">
    <name type="scientific">Dorcoceras hygrometricum</name>
    <dbReference type="NCBI Taxonomy" id="472368"/>
    <lineage>
        <taxon>Eukaryota</taxon>
        <taxon>Viridiplantae</taxon>
        <taxon>Streptophyta</taxon>
        <taxon>Embryophyta</taxon>
        <taxon>Tracheophyta</taxon>
        <taxon>Spermatophyta</taxon>
        <taxon>Magnoliopsida</taxon>
        <taxon>eudicotyledons</taxon>
        <taxon>Gunneridae</taxon>
        <taxon>Pentapetalae</taxon>
        <taxon>asterids</taxon>
        <taxon>lamiids</taxon>
        <taxon>Lamiales</taxon>
        <taxon>Gesneriaceae</taxon>
        <taxon>Didymocarpoideae</taxon>
        <taxon>Trichosporeae</taxon>
        <taxon>Loxocarpinae</taxon>
        <taxon>Dorcoceras</taxon>
    </lineage>
</organism>
<reference evidence="2 3" key="1">
    <citation type="journal article" date="2015" name="Proc. Natl. Acad. Sci. U.S.A.">
        <title>The resurrection genome of Boea hygrometrica: A blueprint for survival of dehydration.</title>
        <authorList>
            <person name="Xiao L."/>
            <person name="Yang G."/>
            <person name="Zhang L."/>
            <person name="Yang X."/>
            <person name="Zhao S."/>
            <person name="Ji Z."/>
            <person name="Zhou Q."/>
            <person name="Hu M."/>
            <person name="Wang Y."/>
            <person name="Chen M."/>
            <person name="Xu Y."/>
            <person name="Jin H."/>
            <person name="Xiao X."/>
            <person name="Hu G."/>
            <person name="Bao F."/>
            <person name="Hu Y."/>
            <person name="Wan P."/>
            <person name="Li L."/>
            <person name="Deng X."/>
            <person name="Kuang T."/>
            <person name="Xiang C."/>
            <person name="Zhu J.K."/>
            <person name="Oliver M.J."/>
            <person name="He Y."/>
        </authorList>
    </citation>
    <scope>NUCLEOTIDE SEQUENCE [LARGE SCALE GENOMIC DNA]</scope>
    <source>
        <strain evidence="3">cv. XS01</strain>
    </source>
</reference>
<evidence type="ECO:0000313" key="2">
    <source>
        <dbReference type="EMBL" id="KZV16506.1"/>
    </source>
</evidence>
<dbReference type="EMBL" id="KV019048">
    <property type="protein sequence ID" value="KZV16506.1"/>
    <property type="molecule type" value="Genomic_DNA"/>
</dbReference>
<protein>
    <recommendedName>
        <fullName evidence="4">Splicing factor 3B subunit 1-like</fullName>
    </recommendedName>
</protein>
<feature type="compositionally biased region" description="Basic and acidic residues" evidence="1">
    <location>
        <begin position="912"/>
        <end position="928"/>
    </location>
</feature>
<accession>A0A2Z7A4X3</accession>